<sequence length="92" mass="10561">ITITIYGVVILGTLYRLQDNEYIRISYHVVQGLEGIIVAIMVTCNCQVLKLYSNSMKHNKNKTPEMYRVDEKTLNKSTSMQLLTWQAPPDIV</sequence>
<name>A0AAW1TNM9_9CUCU</name>
<dbReference type="Proteomes" id="UP001431783">
    <property type="component" value="Unassembled WGS sequence"/>
</dbReference>
<dbReference type="EMBL" id="JARQZJ010000001">
    <property type="protein sequence ID" value="KAK9869612.1"/>
    <property type="molecule type" value="Genomic_DNA"/>
</dbReference>
<reference evidence="1 2" key="1">
    <citation type="submission" date="2023-03" db="EMBL/GenBank/DDBJ databases">
        <title>Genome insight into feeding habits of ladybird beetles.</title>
        <authorList>
            <person name="Li H.-S."/>
            <person name="Huang Y.-H."/>
            <person name="Pang H."/>
        </authorList>
    </citation>
    <scope>NUCLEOTIDE SEQUENCE [LARGE SCALE GENOMIC DNA]</scope>
    <source>
        <strain evidence="1">SYSU_2023b</strain>
        <tissue evidence="1">Whole body</tissue>
    </source>
</reference>
<accession>A0AAW1TNM9</accession>
<organism evidence="1 2">
    <name type="scientific">Henosepilachna vigintioctopunctata</name>
    <dbReference type="NCBI Taxonomy" id="420089"/>
    <lineage>
        <taxon>Eukaryota</taxon>
        <taxon>Metazoa</taxon>
        <taxon>Ecdysozoa</taxon>
        <taxon>Arthropoda</taxon>
        <taxon>Hexapoda</taxon>
        <taxon>Insecta</taxon>
        <taxon>Pterygota</taxon>
        <taxon>Neoptera</taxon>
        <taxon>Endopterygota</taxon>
        <taxon>Coleoptera</taxon>
        <taxon>Polyphaga</taxon>
        <taxon>Cucujiformia</taxon>
        <taxon>Coccinelloidea</taxon>
        <taxon>Coccinellidae</taxon>
        <taxon>Epilachninae</taxon>
        <taxon>Epilachnini</taxon>
        <taxon>Henosepilachna</taxon>
    </lineage>
</organism>
<keyword evidence="2" id="KW-1185">Reference proteome</keyword>
<protein>
    <submittedName>
        <fullName evidence="1">Uncharacterized protein</fullName>
    </submittedName>
</protein>
<comment type="caution">
    <text evidence="1">The sequence shown here is derived from an EMBL/GenBank/DDBJ whole genome shotgun (WGS) entry which is preliminary data.</text>
</comment>
<dbReference type="AlphaFoldDB" id="A0AAW1TNM9"/>
<proteinExistence type="predicted"/>
<evidence type="ECO:0000313" key="2">
    <source>
        <dbReference type="Proteomes" id="UP001431783"/>
    </source>
</evidence>
<feature type="non-terminal residue" evidence="1">
    <location>
        <position position="1"/>
    </location>
</feature>
<gene>
    <name evidence="1" type="ORF">WA026_003358</name>
</gene>
<evidence type="ECO:0000313" key="1">
    <source>
        <dbReference type="EMBL" id="KAK9869612.1"/>
    </source>
</evidence>